<keyword evidence="4" id="KW-1185">Reference proteome</keyword>
<dbReference type="InterPro" id="IPR047216">
    <property type="entry name" value="Endonuclease_DUF559_bact"/>
</dbReference>
<dbReference type="InterPro" id="IPR011335">
    <property type="entry name" value="Restrct_endonuc-II-like"/>
</dbReference>
<dbReference type="Gene3D" id="3.40.960.10">
    <property type="entry name" value="VSR Endonuclease"/>
    <property type="match status" value="1"/>
</dbReference>
<feature type="domain" description="DUF559" evidence="2">
    <location>
        <begin position="3"/>
        <end position="97"/>
    </location>
</feature>
<organism evidence="3 4">
    <name type="scientific">Devosia ginsengisoli</name>
    <dbReference type="NCBI Taxonomy" id="400770"/>
    <lineage>
        <taxon>Bacteria</taxon>
        <taxon>Pseudomonadati</taxon>
        <taxon>Pseudomonadota</taxon>
        <taxon>Alphaproteobacteria</taxon>
        <taxon>Hyphomicrobiales</taxon>
        <taxon>Devosiaceae</taxon>
        <taxon>Devosia</taxon>
    </lineage>
</organism>
<dbReference type="GO" id="GO:0004519">
    <property type="term" value="F:endonuclease activity"/>
    <property type="evidence" value="ECO:0007669"/>
    <property type="project" value="UniProtKB-KW"/>
</dbReference>
<sequence length="122" mass="13330">MPAPEARLWNALRELRPLGFHFRRQVPLGRYYADFACHARRLVVEVDGDTHGTDAAVSHDAHRDRFIASQGYRVIRIGNGDVMGNLDGVLTTILSALNQPPPSFPPHKGEGSLAGGSEDITS</sequence>
<evidence type="ECO:0000259" key="2">
    <source>
        <dbReference type="Pfam" id="PF04480"/>
    </source>
</evidence>
<name>A0A5B8LXE5_9HYPH</name>
<dbReference type="SUPFAM" id="SSF52980">
    <property type="entry name" value="Restriction endonuclease-like"/>
    <property type="match status" value="1"/>
</dbReference>
<dbReference type="KEGG" id="dea:FPZ08_01745"/>
<evidence type="ECO:0000313" key="4">
    <source>
        <dbReference type="Proteomes" id="UP000315364"/>
    </source>
</evidence>
<keyword evidence="3" id="KW-0255">Endonuclease</keyword>
<reference evidence="3 4" key="1">
    <citation type="submission" date="2019-07" db="EMBL/GenBank/DDBJ databases">
        <title>Full genome sequence of Devosia sp. Gsoil 520.</title>
        <authorList>
            <person name="Im W.-T."/>
        </authorList>
    </citation>
    <scope>NUCLEOTIDE SEQUENCE [LARGE SCALE GENOMIC DNA]</scope>
    <source>
        <strain evidence="3 4">Gsoil 520</strain>
    </source>
</reference>
<dbReference type="Pfam" id="PF04480">
    <property type="entry name" value="DUF559"/>
    <property type="match status" value="1"/>
</dbReference>
<dbReference type="CDD" id="cd01038">
    <property type="entry name" value="Endonuclease_DUF559"/>
    <property type="match status" value="1"/>
</dbReference>
<dbReference type="InterPro" id="IPR007569">
    <property type="entry name" value="DUF559"/>
</dbReference>
<evidence type="ECO:0000313" key="3">
    <source>
        <dbReference type="EMBL" id="QDZ13148.1"/>
    </source>
</evidence>
<keyword evidence="3" id="KW-0378">Hydrolase</keyword>
<proteinExistence type="predicted"/>
<dbReference type="AlphaFoldDB" id="A0A5B8LXE5"/>
<dbReference type="OrthoDB" id="9798754at2"/>
<dbReference type="PANTHER" id="PTHR38590">
    <property type="entry name" value="BLL0828 PROTEIN"/>
    <property type="match status" value="1"/>
</dbReference>
<dbReference type="PANTHER" id="PTHR38590:SF1">
    <property type="entry name" value="BLL0828 PROTEIN"/>
    <property type="match status" value="1"/>
</dbReference>
<gene>
    <name evidence="3" type="ORF">FPZ08_01745</name>
</gene>
<feature type="region of interest" description="Disordered" evidence="1">
    <location>
        <begin position="100"/>
        <end position="122"/>
    </location>
</feature>
<accession>A0A5B8LXE5</accession>
<protein>
    <submittedName>
        <fullName evidence="3">Endonuclease domain-containing protein</fullName>
    </submittedName>
</protein>
<evidence type="ECO:0000256" key="1">
    <source>
        <dbReference type="SAM" id="MobiDB-lite"/>
    </source>
</evidence>
<keyword evidence="3" id="KW-0540">Nuclease</keyword>
<dbReference type="Proteomes" id="UP000315364">
    <property type="component" value="Chromosome"/>
</dbReference>
<dbReference type="EMBL" id="CP042304">
    <property type="protein sequence ID" value="QDZ13148.1"/>
    <property type="molecule type" value="Genomic_DNA"/>
</dbReference>